<dbReference type="PANTHER" id="PTHR21683:SF3">
    <property type="entry name" value="CILIA AND FLAGELLA ASSOCIATED PROTEIN 100"/>
    <property type="match status" value="1"/>
</dbReference>
<evidence type="ECO:0000313" key="4">
    <source>
        <dbReference type="EMBL" id="KAG8187717.1"/>
    </source>
</evidence>
<evidence type="ECO:0000313" key="5">
    <source>
        <dbReference type="Proteomes" id="UP000827092"/>
    </source>
</evidence>
<dbReference type="GO" id="GO:0005856">
    <property type="term" value="C:cytoskeleton"/>
    <property type="evidence" value="ECO:0007669"/>
    <property type="project" value="UniProtKB-ARBA"/>
</dbReference>
<evidence type="ECO:0000256" key="2">
    <source>
        <dbReference type="SAM" id="Coils"/>
    </source>
</evidence>
<keyword evidence="5" id="KW-1185">Reference proteome</keyword>
<dbReference type="Proteomes" id="UP000827092">
    <property type="component" value="Unassembled WGS sequence"/>
</dbReference>
<feature type="domain" description="DUF4200" evidence="3">
    <location>
        <begin position="73"/>
        <end position="188"/>
    </location>
</feature>
<proteinExistence type="predicted"/>
<dbReference type="EMBL" id="JAFNEN010000262">
    <property type="protein sequence ID" value="KAG8187717.1"/>
    <property type="molecule type" value="Genomic_DNA"/>
</dbReference>
<comment type="caution">
    <text evidence="4">The sequence shown here is derived from an EMBL/GenBank/DDBJ whole genome shotgun (WGS) entry which is preliminary data.</text>
</comment>
<reference evidence="4 5" key="1">
    <citation type="journal article" date="2022" name="Nat. Ecol. Evol.">
        <title>A masculinizing supergene underlies an exaggerated male reproductive morph in a spider.</title>
        <authorList>
            <person name="Hendrickx F."/>
            <person name="De Corte Z."/>
            <person name="Sonet G."/>
            <person name="Van Belleghem S.M."/>
            <person name="Kostlbacher S."/>
            <person name="Vangestel C."/>
        </authorList>
    </citation>
    <scope>NUCLEOTIDE SEQUENCE [LARGE SCALE GENOMIC DNA]</scope>
    <source>
        <strain evidence="4">W744_W776</strain>
    </source>
</reference>
<dbReference type="InterPro" id="IPR025252">
    <property type="entry name" value="DUF4200"/>
</dbReference>
<organism evidence="4 5">
    <name type="scientific">Oedothorax gibbosus</name>
    <dbReference type="NCBI Taxonomy" id="931172"/>
    <lineage>
        <taxon>Eukaryota</taxon>
        <taxon>Metazoa</taxon>
        <taxon>Ecdysozoa</taxon>
        <taxon>Arthropoda</taxon>
        <taxon>Chelicerata</taxon>
        <taxon>Arachnida</taxon>
        <taxon>Araneae</taxon>
        <taxon>Araneomorphae</taxon>
        <taxon>Entelegynae</taxon>
        <taxon>Araneoidea</taxon>
        <taxon>Linyphiidae</taxon>
        <taxon>Erigoninae</taxon>
        <taxon>Oedothorax</taxon>
    </lineage>
</organism>
<evidence type="ECO:0000256" key="1">
    <source>
        <dbReference type="ARBA" id="ARBA00023054"/>
    </source>
</evidence>
<sequence length="429" mass="49470">MDRKRNISDEYSNARVDTCMVTMRSLRDLAEKEANLVQGALKDLENNLIDPGYILNLSKSIHGTGSKNVADYIKRNTDILLNEHATVVRQEVIQQMKKQIKDMNAEMSKDGKKLGEDISNFFEFIQKSYEIASASFKKVIEIAKKNYGKVELINETQDKLFSLKNELQDLEQQLVECLMCSEFLMTQIPEDYERKGVLLPKEFLASFGPTYSVEEKDKIQKEVLENVLQEGQNIEPVDVSLVSAEELMAVMNRLKNSNLSLVQNCHLNSGTSQFESTELETLQQQMNKELEVWDMKIKETEEELKKAKNKQIKLKTQIKDMEQMAAEKNKGQRENELKKLSEIYQICTGSEAKVTDIVLMRAAVDYSIEDLINEINIYPRKKIRELIKTLEAEKKQSERKAEGTLRSQRANERLKKTLNPIIKVKFPKK</sequence>
<dbReference type="InterPro" id="IPR051147">
    <property type="entry name" value="CFAP_domain-containing"/>
</dbReference>
<accession>A0AAV6UTI8</accession>
<dbReference type="PANTHER" id="PTHR21683">
    <property type="entry name" value="COILED-COIL DOMAIN-CONTAINING PROTEIN 42 LIKE-2-LIKE-RELATED"/>
    <property type="match status" value="1"/>
</dbReference>
<protein>
    <recommendedName>
        <fullName evidence="3">DUF4200 domain-containing protein</fullName>
    </recommendedName>
</protein>
<feature type="coiled-coil region" evidence="2">
    <location>
        <begin position="380"/>
        <end position="407"/>
    </location>
</feature>
<evidence type="ECO:0000259" key="3">
    <source>
        <dbReference type="Pfam" id="PF13863"/>
    </source>
</evidence>
<gene>
    <name evidence="4" type="ORF">JTE90_000182</name>
</gene>
<feature type="coiled-coil region" evidence="2">
    <location>
        <begin position="283"/>
        <end position="324"/>
    </location>
</feature>
<dbReference type="AlphaFoldDB" id="A0AAV6UTI8"/>
<keyword evidence="1 2" id="KW-0175">Coiled coil</keyword>
<name>A0AAV6UTI8_9ARAC</name>
<dbReference type="Pfam" id="PF13863">
    <property type="entry name" value="DUF4200"/>
    <property type="match status" value="1"/>
</dbReference>